<dbReference type="InterPro" id="IPR006577">
    <property type="entry name" value="UAS"/>
</dbReference>
<dbReference type="InterPro" id="IPR029071">
    <property type="entry name" value="Ubiquitin-like_domsf"/>
</dbReference>
<dbReference type="Gene3D" id="3.10.20.90">
    <property type="entry name" value="Phosphatidylinositol 3-kinase Catalytic Subunit, Chain A, domain 1"/>
    <property type="match status" value="1"/>
</dbReference>
<feature type="region of interest" description="Disordered" evidence="3">
    <location>
        <begin position="51"/>
        <end position="73"/>
    </location>
</feature>
<evidence type="ECO:0000256" key="2">
    <source>
        <dbReference type="SAM" id="Coils"/>
    </source>
</evidence>
<organism evidence="5 6">
    <name type="scientific">Lipomyces tetrasporus</name>
    <dbReference type="NCBI Taxonomy" id="54092"/>
    <lineage>
        <taxon>Eukaryota</taxon>
        <taxon>Fungi</taxon>
        <taxon>Dikarya</taxon>
        <taxon>Ascomycota</taxon>
        <taxon>Saccharomycotina</taxon>
        <taxon>Lipomycetes</taxon>
        <taxon>Lipomycetales</taxon>
        <taxon>Lipomycetaceae</taxon>
        <taxon>Lipomyces</taxon>
    </lineage>
</organism>
<protein>
    <recommendedName>
        <fullName evidence="4">UBX domain-containing protein</fullName>
    </recommendedName>
</protein>
<dbReference type="InterPro" id="IPR050730">
    <property type="entry name" value="UBX_domain-protein"/>
</dbReference>
<dbReference type="SUPFAM" id="SSF54236">
    <property type="entry name" value="Ubiquitin-like"/>
    <property type="match status" value="1"/>
</dbReference>
<dbReference type="GO" id="GO:0043130">
    <property type="term" value="F:ubiquitin binding"/>
    <property type="evidence" value="ECO:0007669"/>
    <property type="project" value="TreeGrafter"/>
</dbReference>
<evidence type="ECO:0000259" key="4">
    <source>
        <dbReference type="PROSITE" id="PS50033"/>
    </source>
</evidence>
<dbReference type="Pfam" id="PF14555">
    <property type="entry name" value="UBA_4"/>
    <property type="match status" value="1"/>
</dbReference>
<reference evidence="5" key="1">
    <citation type="submission" date="2023-03" db="EMBL/GenBank/DDBJ databases">
        <title>Near-Complete genome sequence of Lipomyces tetrasporous NRRL Y-64009, an oleaginous yeast capable of growing on lignocellulosic hydrolysates.</title>
        <authorList>
            <consortium name="Lawrence Berkeley National Laboratory"/>
            <person name="Jagtap S.S."/>
            <person name="Liu J.-J."/>
            <person name="Walukiewicz H.E."/>
            <person name="Pangilinan J."/>
            <person name="Lipzen A."/>
            <person name="Ahrendt S."/>
            <person name="Koriabine M."/>
            <person name="Cobaugh K."/>
            <person name="Salamov A."/>
            <person name="Yoshinaga Y."/>
            <person name="Ng V."/>
            <person name="Daum C."/>
            <person name="Grigoriev I.V."/>
            <person name="Slininger P.J."/>
            <person name="Dien B.S."/>
            <person name="Jin Y.-S."/>
            <person name="Rao C.V."/>
        </authorList>
    </citation>
    <scope>NUCLEOTIDE SEQUENCE</scope>
    <source>
        <strain evidence="5">NRRL Y-64009</strain>
    </source>
</reference>
<comment type="caution">
    <text evidence="5">The sequence shown here is derived from an EMBL/GenBank/DDBJ whole genome shotgun (WGS) entry which is preliminary data.</text>
</comment>
<evidence type="ECO:0000313" key="6">
    <source>
        <dbReference type="Proteomes" id="UP001217417"/>
    </source>
</evidence>
<dbReference type="AlphaFoldDB" id="A0AAD7QVS2"/>
<evidence type="ECO:0000313" key="5">
    <source>
        <dbReference type="EMBL" id="KAJ8102439.1"/>
    </source>
</evidence>
<dbReference type="CDD" id="cd02958">
    <property type="entry name" value="UAS"/>
    <property type="match status" value="1"/>
</dbReference>
<dbReference type="EMBL" id="JARPMG010000002">
    <property type="protein sequence ID" value="KAJ8102439.1"/>
    <property type="molecule type" value="Genomic_DNA"/>
</dbReference>
<feature type="coiled-coil region" evidence="2">
    <location>
        <begin position="322"/>
        <end position="367"/>
    </location>
</feature>
<feature type="compositionally biased region" description="Polar residues" evidence="3">
    <location>
        <begin position="433"/>
        <end position="447"/>
    </location>
</feature>
<dbReference type="PROSITE" id="PS50033">
    <property type="entry name" value="UBX"/>
    <property type="match status" value="1"/>
</dbReference>
<dbReference type="GeneID" id="80881685"/>
<dbReference type="Gene3D" id="3.40.30.10">
    <property type="entry name" value="Glutaredoxin"/>
    <property type="match status" value="1"/>
</dbReference>
<dbReference type="PANTHER" id="PTHR23322:SF1">
    <property type="entry name" value="FAS-ASSOCIATED FACTOR 2"/>
    <property type="match status" value="1"/>
</dbReference>
<dbReference type="PANTHER" id="PTHR23322">
    <property type="entry name" value="FAS-ASSOCIATED PROTEIN"/>
    <property type="match status" value="1"/>
</dbReference>
<dbReference type="CDD" id="cd14273">
    <property type="entry name" value="UBA_TAP-C_like"/>
    <property type="match status" value="1"/>
</dbReference>
<feature type="domain" description="UBX" evidence="4">
    <location>
        <begin position="385"/>
        <end position="486"/>
    </location>
</feature>
<dbReference type="GO" id="GO:0005783">
    <property type="term" value="C:endoplasmic reticulum"/>
    <property type="evidence" value="ECO:0007669"/>
    <property type="project" value="TreeGrafter"/>
</dbReference>
<keyword evidence="6" id="KW-1185">Reference proteome</keyword>
<name>A0AAD7QVS2_9ASCO</name>
<dbReference type="CDD" id="cd01767">
    <property type="entry name" value="UBX"/>
    <property type="match status" value="1"/>
</dbReference>
<evidence type="ECO:0000256" key="3">
    <source>
        <dbReference type="SAM" id="MobiDB-lite"/>
    </source>
</evidence>
<dbReference type="GO" id="GO:0036503">
    <property type="term" value="P:ERAD pathway"/>
    <property type="evidence" value="ECO:0007669"/>
    <property type="project" value="TreeGrafter"/>
</dbReference>
<dbReference type="SMART" id="SM00166">
    <property type="entry name" value="UBX"/>
    <property type="match status" value="1"/>
</dbReference>
<dbReference type="InterPro" id="IPR001012">
    <property type="entry name" value="UBX_dom"/>
</dbReference>
<dbReference type="SUPFAM" id="SSF52833">
    <property type="entry name" value="Thioredoxin-like"/>
    <property type="match status" value="1"/>
</dbReference>
<dbReference type="SMART" id="SM00594">
    <property type="entry name" value="UAS"/>
    <property type="match status" value="1"/>
</dbReference>
<proteinExistence type="predicted"/>
<dbReference type="RefSeq" id="XP_056045889.1">
    <property type="nucleotide sequence ID" value="XM_056186519.1"/>
</dbReference>
<evidence type="ECO:0000256" key="1">
    <source>
        <dbReference type="ARBA" id="ARBA00023054"/>
    </source>
</evidence>
<gene>
    <name evidence="5" type="ORF">POJ06DRAFT_244654</name>
</gene>
<keyword evidence="1 2" id="KW-0175">Coiled coil</keyword>
<dbReference type="Pfam" id="PF00789">
    <property type="entry name" value="UBX"/>
    <property type="match status" value="1"/>
</dbReference>
<sequence length="512" mass="57780">MEYLDPLQIESLQQFILITSWPENDIEGAIQMLTVCQWNVELALTRYFDEGPLRPNPNGPPPRPPTPPPIIAPRLPTPTPRTIAPRPSFLTSAITAIILFPLSVASKLAHSAYHIFAMLFPFLPRLTGLYPANLGAARSERRSINPRDTAARFIRDFEEEVGQSDVLPFFEGGYTQALDQAKRELRFLIVLLQSDEHDDTAKFNKEVLANPDVAKFLKEHDIILWGGNVRESEAYQVANALSCTLYPFLGVIAHTPASTSHPSAMSIHARLQGFMSSSSLLANLNTAISRHEPTLARIRAERSEQEAARELRAAQDSAYEASLAADRERERLREEQARIERERVAEQERIEQEKRDLEERKEAYKKWRAGQIKSQMVQFAGSPPAGVKIARISIRLTSGDRIVTRFLADMQSVEDVYAFVECYDLLHPSADPSTPQLFEQSTTSASPTEGAVTEKPVNYAHTYKFKLVSPMPRFVLPVDTEKLIRDENTLWPNGNLIVEEIEEYDEDEEIDS</sequence>
<dbReference type="Gene3D" id="1.10.8.10">
    <property type="entry name" value="DNA helicase RuvA subunit, C-terminal domain"/>
    <property type="match status" value="1"/>
</dbReference>
<dbReference type="Proteomes" id="UP001217417">
    <property type="component" value="Unassembled WGS sequence"/>
</dbReference>
<accession>A0AAD7QVS2</accession>
<dbReference type="InterPro" id="IPR036249">
    <property type="entry name" value="Thioredoxin-like_sf"/>
</dbReference>
<feature type="compositionally biased region" description="Pro residues" evidence="3">
    <location>
        <begin position="54"/>
        <end position="73"/>
    </location>
</feature>
<feature type="region of interest" description="Disordered" evidence="3">
    <location>
        <begin position="433"/>
        <end position="453"/>
    </location>
</feature>